<dbReference type="EMBL" id="CP092365">
    <property type="protein sequence ID" value="ULN52023.1"/>
    <property type="molecule type" value="Genomic_DNA"/>
</dbReference>
<dbReference type="RefSeq" id="WP_240170303.1">
    <property type="nucleotide sequence ID" value="NZ_CP092365.1"/>
</dbReference>
<accession>A0ABY3TWD1</accession>
<evidence type="ECO:0000313" key="3">
    <source>
        <dbReference type="Proteomes" id="UP001055200"/>
    </source>
</evidence>
<evidence type="ECO:0008006" key="4">
    <source>
        <dbReference type="Google" id="ProtNLM"/>
    </source>
</evidence>
<evidence type="ECO:0000313" key="2">
    <source>
        <dbReference type="EMBL" id="ULN52023.1"/>
    </source>
</evidence>
<organism evidence="2 3">
    <name type="scientific">Mycolicibacillus parakoreensis</name>
    <dbReference type="NCBI Taxonomy" id="1069221"/>
    <lineage>
        <taxon>Bacteria</taxon>
        <taxon>Bacillati</taxon>
        <taxon>Actinomycetota</taxon>
        <taxon>Actinomycetes</taxon>
        <taxon>Mycobacteriales</taxon>
        <taxon>Mycobacteriaceae</taxon>
        <taxon>Mycolicibacillus</taxon>
    </lineage>
</organism>
<feature type="transmembrane region" description="Helical" evidence="1">
    <location>
        <begin position="70"/>
        <end position="89"/>
    </location>
</feature>
<keyword evidence="3" id="KW-1185">Reference proteome</keyword>
<keyword evidence="1" id="KW-1133">Transmembrane helix</keyword>
<reference evidence="2" key="1">
    <citation type="submission" date="2022-08" db="EMBL/GenBank/DDBJ databases">
        <title>Complete genome sequence of 14 non-tuberculosis mycobacteria type-strains.</title>
        <authorList>
            <person name="Igarashi Y."/>
            <person name="Osugi A."/>
            <person name="Mitarai S."/>
        </authorList>
    </citation>
    <scope>NUCLEOTIDE SEQUENCE</scope>
    <source>
        <strain evidence="2">DSM 45575</strain>
    </source>
</reference>
<dbReference type="Proteomes" id="UP001055200">
    <property type="component" value="Chromosome"/>
</dbReference>
<name>A0ABY3TWD1_9MYCO</name>
<feature type="transmembrane region" description="Helical" evidence="1">
    <location>
        <begin position="96"/>
        <end position="117"/>
    </location>
</feature>
<evidence type="ECO:0000256" key="1">
    <source>
        <dbReference type="SAM" id="Phobius"/>
    </source>
</evidence>
<gene>
    <name evidence="2" type="ORF">MIU77_14265</name>
</gene>
<feature type="transmembrane region" description="Helical" evidence="1">
    <location>
        <begin position="26"/>
        <end position="50"/>
    </location>
</feature>
<keyword evidence="1" id="KW-0812">Transmembrane</keyword>
<proteinExistence type="predicted"/>
<protein>
    <recommendedName>
        <fullName evidence="4">Integral membrane protein</fullName>
    </recommendedName>
</protein>
<keyword evidence="1" id="KW-0472">Membrane</keyword>
<sequence>MTVSTGDTDRAPQGEHRGRVPRWVNWVLALLTAPAAGMVVIVATGAVMSVAACSTVQCPDLGPSGLLFNVMYYGAPVVAAVTILLSFVTAAKRWGIAVPLTGWALLLADVAALAVTFNT</sequence>